<evidence type="ECO:0000256" key="5">
    <source>
        <dbReference type="NCBIfam" id="TIGR00205"/>
    </source>
</evidence>
<organism evidence="6 7">
    <name type="scientific">Pyruvatibacter mobilis</name>
    <dbReference type="NCBI Taxonomy" id="1712261"/>
    <lineage>
        <taxon>Bacteria</taxon>
        <taxon>Pseudomonadati</taxon>
        <taxon>Pseudomonadota</taxon>
        <taxon>Alphaproteobacteria</taxon>
        <taxon>Hyphomicrobiales</taxon>
        <taxon>Parvibaculaceae</taxon>
        <taxon>Pyruvatibacter</taxon>
    </lineage>
</organism>
<name>A0A845QCR9_9HYPH</name>
<keyword evidence="7" id="KW-1185">Reference proteome</keyword>
<dbReference type="HAMAP" id="MF_00724">
    <property type="entry name" value="FliE"/>
    <property type="match status" value="1"/>
</dbReference>
<dbReference type="AlphaFoldDB" id="A0A845QCR9"/>
<evidence type="ECO:0000256" key="3">
    <source>
        <dbReference type="ARBA" id="ARBA00023143"/>
    </source>
</evidence>
<dbReference type="PANTHER" id="PTHR34653:SF1">
    <property type="entry name" value="FLAGELLAR HOOK-BASAL BODY COMPLEX PROTEIN FLIE"/>
    <property type="match status" value="1"/>
</dbReference>
<keyword evidence="6" id="KW-0282">Flagellum</keyword>
<dbReference type="GO" id="GO:0003774">
    <property type="term" value="F:cytoskeletal motor activity"/>
    <property type="evidence" value="ECO:0007669"/>
    <property type="project" value="InterPro"/>
</dbReference>
<dbReference type="GeneID" id="300654181"/>
<dbReference type="NCBIfam" id="TIGR00205">
    <property type="entry name" value="fliE"/>
    <property type="match status" value="1"/>
</dbReference>
<dbReference type="Pfam" id="PF02049">
    <property type="entry name" value="FliE"/>
    <property type="match status" value="1"/>
</dbReference>
<reference evidence="6 7" key="1">
    <citation type="journal article" date="2016" name="Int. J. Syst. Evol. Microbiol.">
        <title>Pyruvatibacter mobilis gen. nov., sp. nov., a marine bacterium from the culture broth of Picochlorum sp. 122.</title>
        <authorList>
            <person name="Wang G."/>
            <person name="Tang M."/>
            <person name="Wu H."/>
            <person name="Dai S."/>
            <person name="Li T."/>
            <person name="Chen C."/>
            <person name="He H."/>
            <person name="Fan J."/>
            <person name="Xiang W."/>
            <person name="Li X."/>
        </authorList>
    </citation>
    <scope>NUCLEOTIDE SEQUENCE [LARGE SCALE GENOMIC DNA]</scope>
    <source>
        <strain evidence="6 7">GYP-11</strain>
    </source>
</reference>
<dbReference type="Proteomes" id="UP000470384">
    <property type="component" value="Unassembled WGS sequence"/>
</dbReference>
<proteinExistence type="inferred from homology"/>
<evidence type="ECO:0000256" key="1">
    <source>
        <dbReference type="ARBA" id="ARBA00004117"/>
    </source>
</evidence>
<accession>A0A845QCR9</accession>
<gene>
    <name evidence="4 6" type="primary">fliE</name>
    <name evidence="6" type="ORF">GTQ45_11990</name>
</gene>
<keyword evidence="3 4" id="KW-0975">Bacterial flagellum</keyword>
<dbReference type="EMBL" id="WXYQ01000009">
    <property type="protein sequence ID" value="NBG96455.1"/>
    <property type="molecule type" value="Genomic_DNA"/>
</dbReference>
<evidence type="ECO:0000313" key="7">
    <source>
        <dbReference type="Proteomes" id="UP000470384"/>
    </source>
</evidence>
<dbReference type="OrthoDB" id="8481852at2"/>
<comment type="similarity">
    <text evidence="2 4">Belongs to the FliE family.</text>
</comment>
<dbReference type="GO" id="GO:0005198">
    <property type="term" value="F:structural molecule activity"/>
    <property type="evidence" value="ECO:0007669"/>
    <property type="project" value="UniProtKB-UniRule"/>
</dbReference>
<dbReference type="RefSeq" id="WP_027839872.1">
    <property type="nucleotide sequence ID" value="NZ_BMHN01000001.1"/>
</dbReference>
<keyword evidence="6" id="KW-0969">Cilium</keyword>
<sequence length="106" mass="10912">MSINIASAAGAYTDAIKRMAEATQGADGGAVKNPVQSFGDVLAQQVTNLESTGKASEAAATKAAAGQGNLVDLVTQVAEAELMLQTAVSVRDKVITAYQEIMRMPI</sequence>
<evidence type="ECO:0000256" key="4">
    <source>
        <dbReference type="HAMAP-Rule" id="MF_00724"/>
    </source>
</evidence>
<dbReference type="GO" id="GO:0071973">
    <property type="term" value="P:bacterial-type flagellum-dependent cell motility"/>
    <property type="evidence" value="ECO:0007669"/>
    <property type="project" value="InterPro"/>
</dbReference>
<dbReference type="GO" id="GO:0009425">
    <property type="term" value="C:bacterial-type flagellum basal body"/>
    <property type="evidence" value="ECO:0007669"/>
    <property type="project" value="UniProtKB-SubCell"/>
</dbReference>
<dbReference type="InterPro" id="IPR001624">
    <property type="entry name" value="FliE"/>
</dbReference>
<evidence type="ECO:0000313" key="6">
    <source>
        <dbReference type="EMBL" id="NBG96455.1"/>
    </source>
</evidence>
<dbReference type="PANTHER" id="PTHR34653">
    <property type="match status" value="1"/>
</dbReference>
<comment type="caution">
    <text evidence="6">The sequence shown here is derived from an EMBL/GenBank/DDBJ whole genome shotgun (WGS) entry which is preliminary data.</text>
</comment>
<keyword evidence="6" id="KW-0966">Cell projection</keyword>
<comment type="subcellular location">
    <subcellularLocation>
        <location evidence="1 4">Bacterial flagellum basal body</location>
    </subcellularLocation>
</comment>
<protein>
    <recommendedName>
        <fullName evidence="4 5">Flagellar hook-basal body complex protein FliE</fullName>
    </recommendedName>
</protein>
<dbReference type="PRINTS" id="PR01006">
    <property type="entry name" value="FLGHOOKFLIE"/>
</dbReference>
<evidence type="ECO:0000256" key="2">
    <source>
        <dbReference type="ARBA" id="ARBA00009272"/>
    </source>
</evidence>